<dbReference type="Pfam" id="PF16313">
    <property type="entry name" value="DUF4953"/>
    <property type="match status" value="1"/>
</dbReference>
<feature type="domain" description="DUF5117" evidence="3">
    <location>
        <begin position="121"/>
        <end position="308"/>
    </location>
</feature>
<evidence type="ECO:0000256" key="1">
    <source>
        <dbReference type="SAM" id="MobiDB-lite"/>
    </source>
</evidence>
<sequence length="842" mass="95653">MKRQMSFFAVVLLCATIGAGSSSVAQRKKKHDAKATPSAEKSATDSTTAKKEKDDKTKLKKYEEVITKDVETSKGFITVHKKEDKYWFEIPFSIMGRDLLNVSRIAKASVDMRNGSFGMAGDEIGEAVYSFEKGPGNKLYLKRMSFSEYSGDSTKAMFAGVQKNNVQPLAAAFPIVAYNKDSSAAVIEVTDWLNADNDVLYFHNEKLKQRAGVAGQLADRSYIKYVHTFSKNLEVRALKTYSAGLNPAYPYYSLELNASFVLLPEKPMQGRLRDDRVGYFATGFKDFDANPQGVKEIVYAVRWRLEPKPEDVEKYKRGELVEPQKPIIFYIDPTTPKKWVPYLIAGVNDWQKAFEKAGFKNAIYAREAPSPQEDSTWSIDDATHSAIVYRPSVIANAMGPNVADPRSGEIIESHIFWYHNVMKLLHDWYQVQCGTTDSRARKREFDDELMGQLIRFVSSHEVGHTLGLMHNFGASSSVPVDSLRNKKWVEAHGHTPSIMDYARFNYVAQPEDNIGEAGLFPRINDYDTWAVQWGYTWRPEYKSSADEQRTLTKIVTDSLKNPRLRFGSELSPFDPRNQNEDLGDDAVKASGYGIKNLQRIITQIAAWDVDSTDDAEQVKEPYSAVLSQYQLYMGHVLKIVGGVYSTPKIGAEPGPVDVYVPRAKQKAALDFINKQFFNTPLWLNEKSMATRFANFNFMIEFTEMQTGMINALVGRNRISLLMEAEYADRANYGATEYLADLNKMIFAEEHAGKNVDVYRRNLQKFFVFRMLEQAFAKDDQYQILGPIAYHPAFSDFQIMIRDELKAEQAMFRQQLKNPALDKMTKAHLRDLDDKITRGFAIK</sequence>
<feature type="domain" description="DUF5118" evidence="4">
    <location>
        <begin position="60"/>
        <end position="107"/>
    </location>
</feature>
<accession>A0A2T7BMG0</accession>
<evidence type="ECO:0000313" key="6">
    <source>
        <dbReference type="Proteomes" id="UP000244450"/>
    </source>
</evidence>
<dbReference type="Pfam" id="PF17148">
    <property type="entry name" value="DUF5117"/>
    <property type="match status" value="1"/>
</dbReference>
<feature type="domain" description="EcxA zinc-binding" evidence="2">
    <location>
        <begin position="443"/>
        <end position="750"/>
    </location>
</feature>
<dbReference type="Proteomes" id="UP000244450">
    <property type="component" value="Unassembled WGS sequence"/>
</dbReference>
<evidence type="ECO:0000259" key="3">
    <source>
        <dbReference type="Pfam" id="PF17148"/>
    </source>
</evidence>
<dbReference type="RefSeq" id="WP_108685505.1">
    <property type="nucleotide sequence ID" value="NZ_QCYK01000001.1"/>
</dbReference>
<feature type="region of interest" description="Disordered" evidence="1">
    <location>
        <begin position="25"/>
        <end position="54"/>
    </location>
</feature>
<dbReference type="InterPro" id="IPR033428">
    <property type="entry name" value="DUF5118"/>
</dbReference>
<keyword evidence="6" id="KW-1185">Reference proteome</keyword>
<evidence type="ECO:0000259" key="2">
    <source>
        <dbReference type="Pfam" id="PF16313"/>
    </source>
</evidence>
<dbReference type="InterPro" id="IPR024079">
    <property type="entry name" value="MetalloPept_cat_dom_sf"/>
</dbReference>
<name>A0A2T7BMG0_9BACT</name>
<evidence type="ECO:0000259" key="4">
    <source>
        <dbReference type="Pfam" id="PF17162"/>
    </source>
</evidence>
<dbReference type="SUPFAM" id="SSF55486">
    <property type="entry name" value="Metalloproteases ('zincins'), catalytic domain"/>
    <property type="match status" value="1"/>
</dbReference>
<organism evidence="5 6">
    <name type="scientific">Chitinophaga parva</name>
    <dbReference type="NCBI Taxonomy" id="2169414"/>
    <lineage>
        <taxon>Bacteria</taxon>
        <taxon>Pseudomonadati</taxon>
        <taxon>Bacteroidota</taxon>
        <taxon>Chitinophagia</taxon>
        <taxon>Chitinophagales</taxon>
        <taxon>Chitinophagaceae</taxon>
        <taxon>Chitinophaga</taxon>
    </lineage>
</organism>
<dbReference type="CDD" id="cd04276">
    <property type="entry name" value="ZnMc_MMP_like_2"/>
    <property type="match status" value="1"/>
</dbReference>
<dbReference type="Pfam" id="PF17162">
    <property type="entry name" value="DUF5118"/>
    <property type="match status" value="1"/>
</dbReference>
<dbReference type="AlphaFoldDB" id="A0A2T7BMG0"/>
<evidence type="ECO:0000313" key="5">
    <source>
        <dbReference type="EMBL" id="PUZ28865.1"/>
    </source>
</evidence>
<dbReference type="InterPro" id="IPR032534">
    <property type="entry name" value="EcxA_zinc-bd"/>
</dbReference>
<dbReference type="EMBL" id="QCYK01000001">
    <property type="protein sequence ID" value="PUZ28865.1"/>
    <property type="molecule type" value="Genomic_DNA"/>
</dbReference>
<gene>
    <name evidence="5" type="ORF">DCC81_05130</name>
</gene>
<evidence type="ECO:0008006" key="7">
    <source>
        <dbReference type="Google" id="ProtNLM"/>
    </source>
</evidence>
<comment type="caution">
    <text evidence="5">The sequence shown here is derived from an EMBL/GenBank/DDBJ whole genome shotgun (WGS) entry which is preliminary data.</text>
</comment>
<protein>
    <recommendedName>
        <fullName evidence="7">Zinc-dependent metalloprotease</fullName>
    </recommendedName>
</protein>
<dbReference type="PANTHER" id="PTHR38478">
    <property type="entry name" value="PEPTIDASE M1A AND M12B"/>
    <property type="match status" value="1"/>
</dbReference>
<dbReference type="OrthoDB" id="9776599at2"/>
<dbReference type="Gene3D" id="3.40.390.10">
    <property type="entry name" value="Collagenase (Catalytic Domain)"/>
    <property type="match status" value="1"/>
</dbReference>
<proteinExistence type="predicted"/>
<dbReference type="PANTHER" id="PTHR38478:SF1">
    <property type="entry name" value="ZINC DEPENDENT METALLOPROTEASE DOMAIN LIPOPROTEIN"/>
    <property type="match status" value="1"/>
</dbReference>
<dbReference type="GO" id="GO:0008237">
    <property type="term" value="F:metallopeptidase activity"/>
    <property type="evidence" value="ECO:0007669"/>
    <property type="project" value="InterPro"/>
</dbReference>
<dbReference type="InterPro" id="IPR034032">
    <property type="entry name" value="Zn_MMP-like_bac"/>
</dbReference>
<dbReference type="InterPro" id="IPR033413">
    <property type="entry name" value="DUF5117"/>
</dbReference>
<reference evidence="5 6" key="1">
    <citation type="submission" date="2018-04" db="EMBL/GenBank/DDBJ databases">
        <title>Chitinophaga fuyangensis sp. nov., isolated from soil in a chemical factory.</title>
        <authorList>
            <person name="Chen K."/>
        </authorList>
    </citation>
    <scope>NUCLEOTIDE SEQUENCE [LARGE SCALE GENOMIC DNA]</scope>
    <source>
        <strain evidence="5 6">LY-1</strain>
    </source>
</reference>
<feature type="compositionally biased region" description="Low complexity" evidence="1">
    <location>
        <begin position="38"/>
        <end position="47"/>
    </location>
</feature>